<evidence type="ECO:0000313" key="2">
    <source>
        <dbReference type="EMBL" id="CAN82165.1"/>
    </source>
</evidence>
<name>A5AHN1_VITVI</name>
<dbReference type="EMBL" id="AM426994">
    <property type="protein sequence ID" value="CAN82165.1"/>
    <property type="molecule type" value="Genomic_DNA"/>
</dbReference>
<accession>A5AHN1</accession>
<dbReference type="AlphaFoldDB" id="A5AHN1"/>
<sequence>MEIPHEDQSSHYDHEKDKFAYLSMRDRIELGKRQVQQSQWGSKYVLNEDMSMKAKLASMARRIEEFELRNVHTEAQPQAMPTSFEYINHPNFTTQPQPQPSMSTSSLEQAILKISKVMEDFVGEQQKINSHFNEKIDNMESSINVRMEGVYNDLSLRIEKVHDSIKKLTNLDIVRAKRKLPPQPHHNLQGTNAKRSRKVLKIDTLVGDCYDNSMDQLSIENHKVQDDKGLLEPFKASTSPGKRRETNSLGPNGKDANFVWDPGGIQHEVGGLAKMMKGKEEKREFWPLVLFPFWDIFGALPLVHFIHTISCFEAWEVRIPTLQTVSKSELKRKSYGAKPPPGTRVPFRTPQANFLTVRNKVRKFRTPLFKVQNSFQGAKISVQGASISHTTIQGAKFIPRCEFECENFATVGHNFGAFSGAQIMYMICRFEAWEFRNPALQMVLGYLKIHSQKSGVKSEELVVEKSLKLDALNLDWLGVIDGPPLHGQFRKECL</sequence>
<reference evidence="2" key="1">
    <citation type="journal article" date="2007" name="PLoS ONE">
        <title>The first genome sequence of an elite grapevine cultivar (Pinot noir Vitis vinifera L.): coping with a highly heterozygous genome.</title>
        <authorList>
            <person name="Velasco R."/>
            <person name="Zharkikh A."/>
            <person name="Troggio M."/>
            <person name="Cartwright D.A."/>
            <person name="Cestaro A."/>
            <person name="Pruss D."/>
            <person name="Pindo M."/>
            <person name="FitzGerald L.M."/>
            <person name="Vezzulli S."/>
            <person name="Reid J."/>
            <person name="Malacarne G."/>
            <person name="Iliev D."/>
            <person name="Coppola G."/>
            <person name="Wardell B."/>
            <person name="Micheletti D."/>
            <person name="Macalma T."/>
            <person name="Facci M."/>
            <person name="Mitchell J.T."/>
            <person name="Perazzolli M."/>
            <person name="Eldredge G."/>
            <person name="Gatto P."/>
            <person name="Oyzerski R."/>
            <person name="Moretto M."/>
            <person name="Gutin N."/>
            <person name="Stefanini M."/>
            <person name="Chen Y."/>
            <person name="Segala C."/>
            <person name="Davenport C."/>
            <person name="Dematte L."/>
            <person name="Mraz A."/>
            <person name="Battilana J."/>
            <person name="Stormo K."/>
            <person name="Costa F."/>
            <person name="Tao Q."/>
            <person name="Si-Ammour A."/>
            <person name="Harkins T."/>
            <person name="Lackey A."/>
            <person name="Perbost C."/>
            <person name="Taillon B."/>
            <person name="Stella A."/>
            <person name="Solovyev V."/>
            <person name="Fawcett J.A."/>
            <person name="Sterck L."/>
            <person name="Vandepoele K."/>
            <person name="Grando S.M."/>
            <person name="Toppo S."/>
            <person name="Moser C."/>
            <person name="Lanchbury J."/>
            <person name="Bogden R."/>
            <person name="Skolnick M."/>
            <person name="Sgaramella V."/>
            <person name="Bhatnagar S.K."/>
            <person name="Fontana P."/>
            <person name="Gutin A."/>
            <person name="Van de Peer Y."/>
            <person name="Salamini F."/>
            <person name="Viola R."/>
        </authorList>
    </citation>
    <scope>NUCLEOTIDE SEQUENCE</scope>
</reference>
<feature type="region of interest" description="Disordered" evidence="1">
    <location>
        <begin position="232"/>
        <end position="257"/>
    </location>
</feature>
<protein>
    <submittedName>
        <fullName evidence="2">Uncharacterized protein</fullName>
    </submittedName>
</protein>
<gene>
    <name evidence="2" type="ORF">VITISV_026519</name>
</gene>
<organism evidence="2">
    <name type="scientific">Vitis vinifera</name>
    <name type="common">Grape</name>
    <dbReference type="NCBI Taxonomy" id="29760"/>
    <lineage>
        <taxon>Eukaryota</taxon>
        <taxon>Viridiplantae</taxon>
        <taxon>Streptophyta</taxon>
        <taxon>Embryophyta</taxon>
        <taxon>Tracheophyta</taxon>
        <taxon>Spermatophyta</taxon>
        <taxon>Magnoliopsida</taxon>
        <taxon>eudicotyledons</taxon>
        <taxon>Gunneridae</taxon>
        <taxon>Pentapetalae</taxon>
        <taxon>rosids</taxon>
        <taxon>Vitales</taxon>
        <taxon>Vitaceae</taxon>
        <taxon>Viteae</taxon>
        <taxon>Vitis</taxon>
    </lineage>
</organism>
<proteinExistence type="predicted"/>
<evidence type="ECO:0000256" key="1">
    <source>
        <dbReference type="SAM" id="MobiDB-lite"/>
    </source>
</evidence>